<feature type="compositionally biased region" description="Polar residues" evidence="6">
    <location>
        <begin position="682"/>
        <end position="703"/>
    </location>
</feature>
<dbReference type="WBParaSite" id="ASIM_0001446901-mRNA-1">
    <property type="protein sequence ID" value="ASIM_0001446901-mRNA-1"/>
    <property type="gene ID" value="ASIM_0001446901"/>
</dbReference>
<evidence type="ECO:0000256" key="6">
    <source>
        <dbReference type="SAM" id="MobiDB-lite"/>
    </source>
</evidence>
<feature type="domain" description="RanBP2-type" evidence="7">
    <location>
        <begin position="230"/>
        <end position="263"/>
    </location>
</feature>
<keyword evidence="2" id="KW-0479">Metal-binding</keyword>
<dbReference type="InterPro" id="IPR001876">
    <property type="entry name" value="Znf_RanBP2"/>
</dbReference>
<proteinExistence type="predicted"/>
<dbReference type="SMART" id="SM00547">
    <property type="entry name" value="ZnF_RBZ"/>
    <property type="match status" value="3"/>
</dbReference>
<feature type="region of interest" description="Disordered" evidence="6">
    <location>
        <begin position="670"/>
        <end position="749"/>
    </location>
</feature>
<feature type="compositionally biased region" description="Low complexity" evidence="6">
    <location>
        <begin position="133"/>
        <end position="168"/>
    </location>
</feature>
<evidence type="ECO:0000313" key="8">
    <source>
        <dbReference type="EMBL" id="VDK50820.1"/>
    </source>
</evidence>
<keyword evidence="1" id="KW-0879">Wnt signaling pathway</keyword>
<evidence type="ECO:0000256" key="3">
    <source>
        <dbReference type="ARBA" id="ARBA00022771"/>
    </source>
</evidence>
<feature type="region of interest" description="Disordered" evidence="6">
    <location>
        <begin position="133"/>
        <end position="172"/>
    </location>
</feature>
<dbReference type="GO" id="GO:0008270">
    <property type="term" value="F:zinc ion binding"/>
    <property type="evidence" value="ECO:0007669"/>
    <property type="project" value="UniProtKB-KW"/>
</dbReference>
<keyword evidence="4" id="KW-0862">Zinc</keyword>
<feature type="domain" description="RanBP2-type" evidence="7">
    <location>
        <begin position="44"/>
        <end position="73"/>
    </location>
</feature>
<dbReference type="Proteomes" id="UP000267096">
    <property type="component" value="Unassembled WGS sequence"/>
</dbReference>
<dbReference type="Pfam" id="PF00641">
    <property type="entry name" value="Zn_ribbon_RanBP"/>
    <property type="match status" value="2"/>
</dbReference>
<dbReference type="PANTHER" id="PTHR13491:SF0">
    <property type="entry name" value="ZINC FINGER CCHC DOMAIN-CONTAINING PROTEIN 10"/>
    <property type="match status" value="1"/>
</dbReference>
<evidence type="ECO:0000256" key="1">
    <source>
        <dbReference type="ARBA" id="ARBA00022687"/>
    </source>
</evidence>
<evidence type="ECO:0000259" key="7">
    <source>
        <dbReference type="PROSITE" id="PS50199"/>
    </source>
</evidence>
<dbReference type="CDD" id="cd22750">
    <property type="entry name" value="OTU_C64"/>
    <property type="match status" value="1"/>
</dbReference>
<keyword evidence="9" id="KW-1185">Reference proteome</keyword>
<dbReference type="PANTHER" id="PTHR13491">
    <property type="entry name" value="ZCCHC10 PROTEIN"/>
    <property type="match status" value="1"/>
</dbReference>
<reference evidence="10" key="1">
    <citation type="submission" date="2017-02" db="UniProtKB">
        <authorList>
            <consortium name="WormBaseParasite"/>
        </authorList>
    </citation>
    <scope>IDENTIFICATION</scope>
</reference>
<feature type="compositionally biased region" description="Polar residues" evidence="6">
    <location>
        <begin position="715"/>
        <end position="729"/>
    </location>
</feature>
<dbReference type="EMBL" id="UYRR01031531">
    <property type="protein sequence ID" value="VDK50820.1"/>
    <property type="molecule type" value="Genomic_DNA"/>
</dbReference>
<gene>
    <name evidence="8" type="ORF">ASIM_LOCUS13879</name>
</gene>
<dbReference type="Pfam" id="PF02338">
    <property type="entry name" value="OTU"/>
    <property type="match status" value="1"/>
</dbReference>
<dbReference type="PROSITE" id="PS50199">
    <property type="entry name" value="ZF_RANBP2_2"/>
    <property type="match status" value="3"/>
</dbReference>
<protein>
    <submittedName>
        <fullName evidence="10">Ubiquitin thioesterase ZRANB1 (inferred by orthology to a human protein)</fullName>
    </submittedName>
</protein>
<dbReference type="SUPFAM" id="SSF90209">
    <property type="entry name" value="Ran binding protein zinc finger-like"/>
    <property type="match status" value="3"/>
</dbReference>
<reference evidence="8 9" key="2">
    <citation type="submission" date="2018-11" db="EMBL/GenBank/DDBJ databases">
        <authorList>
            <consortium name="Pathogen Informatics"/>
        </authorList>
    </citation>
    <scope>NUCLEOTIDE SEQUENCE [LARGE SCALE GENOMIC DNA]</scope>
</reference>
<keyword evidence="3 5" id="KW-0863">Zinc-finger</keyword>
<dbReference type="OrthoDB" id="6275030at2759"/>
<evidence type="ECO:0000256" key="2">
    <source>
        <dbReference type="ARBA" id="ARBA00022723"/>
    </source>
</evidence>
<feature type="compositionally biased region" description="Basic and acidic residues" evidence="6">
    <location>
        <begin position="33"/>
        <end position="46"/>
    </location>
</feature>
<dbReference type="PROSITE" id="PS01358">
    <property type="entry name" value="ZF_RANBP2_1"/>
    <property type="match status" value="3"/>
</dbReference>
<organism evidence="10">
    <name type="scientific">Anisakis simplex</name>
    <name type="common">Herring worm</name>
    <dbReference type="NCBI Taxonomy" id="6269"/>
    <lineage>
        <taxon>Eukaryota</taxon>
        <taxon>Metazoa</taxon>
        <taxon>Ecdysozoa</taxon>
        <taxon>Nematoda</taxon>
        <taxon>Chromadorea</taxon>
        <taxon>Rhabditida</taxon>
        <taxon>Spirurina</taxon>
        <taxon>Ascaridomorpha</taxon>
        <taxon>Ascaridoidea</taxon>
        <taxon>Anisakidae</taxon>
        <taxon>Anisakis</taxon>
        <taxon>Anisakis simplex complex</taxon>
    </lineage>
</organism>
<feature type="domain" description="RanBP2-type" evidence="7">
    <location>
        <begin position="175"/>
        <end position="204"/>
    </location>
</feature>
<evidence type="ECO:0000256" key="4">
    <source>
        <dbReference type="ARBA" id="ARBA00022833"/>
    </source>
</evidence>
<evidence type="ECO:0000256" key="5">
    <source>
        <dbReference type="PROSITE-ProRule" id="PRU00322"/>
    </source>
</evidence>
<evidence type="ECO:0000313" key="9">
    <source>
        <dbReference type="Proteomes" id="UP000267096"/>
    </source>
</evidence>
<dbReference type="InterPro" id="IPR003323">
    <property type="entry name" value="OTU_dom"/>
</dbReference>
<sequence length="799" mass="90039">MTATPPKSSSSSSRNLEDDQLVVARGAEEEEGDSNKEANGETDSQKKWDCKRCTYSNYPSAQLCTMCRQMRPVMSNRRAATSCSDDLMIKASTSEYSDGSRTESSSGSHQQRHQSSPAAAAAAAVAVAVASSSPKKVSPISSSNSSSSSSSSSTSPVIEQSSSSSTSNLRSIDPAERRWPCPACTFENVLQASYCSICSQQRPAIYTEEVRQLKTKCAESNLLDPEHMERINKALRKWSCSLCTFKNWPNVKTCTMCRTPRQKESAVSGSVEDDSELRAVAKDVSNTMVMGAETRLSPFEEKISLFDRYLVHLERSADTGCYAFLEALAAFMQPGNENGDKFVNYIYEYGESNRRVTAFECALVSGFDDEQQCPYNHTLLELLNERRQESMNDVMPTLFIFTNNHFVDFPGTDVNELSTCIYENIRAKIRDDYDMRRIVNTGEHFTLPVEVYNMKPWLTTGANRLRVFMDFDERQIMKTICFGDTLSVDNLLGANVYAPVLLCNRGGGHSLVDAASQAMWGVLDQHDYLRDAIYHTLCMKESIFRNRWATSLLKMGMKLDVWLMERCWASIMDCHEPGTAMEQIHVLVLAQVLNRPIVVLPMESARLYLRRPSATIRRATLKHPFEGFYPQLPSMNSYRCCSPLFLAFSNGSFYALVLPSQQPKSLAIKYDHHHHQQQQQQPTSPARSNGPSAAQNATSLNRMTTTATATDQDTNKTGHNLNENSNQSAHAKRNEGVVRRLEEDEEDEVKQRQRRLIHRHVLCPCNELQDYVQFAFDRAEAERFVRDGMWYDEDDETGT</sequence>
<dbReference type="InterPro" id="IPR039715">
    <property type="entry name" value="ZCCHC10"/>
</dbReference>
<dbReference type="GO" id="GO:0016055">
    <property type="term" value="P:Wnt signaling pathway"/>
    <property type="evidence" value="ECO:0007669"/>
    <property type="project" value="UniProtKB-KW"/>
</dbReference>
<dbReference type="InterPro" id="IPR036443">
    <property type="entry name" value="Znf_RanBP2_sf"/>
</dbReference>
<evidence type="ECO:0000313" key="10">
    <source>
        <dbReference type="WBParaSite" id="ASIM_0001446901-mRNA-1"/>
    </source>
</evidence>
<feature type="region of interest" description="Disordered" evidence="6">
    <location>
        <begin position="94"/>
        <end position="120"/>
    </location>
</feature>
<dbReference type="AlphaFoldDB" id="A0A0M3K0V1"/>
<dbReference type="Gene3D" id="2.30.30.380">
    <property type="entry name" value="Zn-finger domain of Sec23/24"/>
    <property type="match status" value="3"/>
</dbReference>
<accession>A0A0M3K0V1</accession>
<name>A0A0M3K0V1_ANISI</name>
<feature type="compositionally biased region" description="Basic and acidic residues" evidence="6">
    <location>
        <begin position="732"/>
        <end position="742"/>
    </location>
</feature>
<feature type="region of interest" description="Disordered" evidence="6">
    <location>
        <begin position="1"/>
        <end position="46"/>
    </location>
</feature>